<sequence>MTTPQQIREKGMKFSMSFDEATLIGTDRYLTVNLHDSDKIFGRSNIAPLGLIRVKERATGEYLRDVICHRLSSFKLSRNDIVAAVTDGASNVLKAVDLIGVHRQKCFAHGLDLVIRRAVYGAQAAAFDVAILTDGDDRSISRVDSGDDSPEDSDRSDAEDTGNSDDDDERVETWNSVTLGEALRRLRAVARNFRRKTAMMDEVRKITERDEYNGRSLCVKIDCKTRWYSTLEMIERAIEILPAIYNVLSRYGTPLSPSDAVGLERIRNILSPFKRAILVLCKNEATLFHADRVFSLLMKDLDEMNVELSRILLESLKGEIRKRRTIHSSILAVLENYEYDFSLELEVGQERLSDDEVLDNLADILDAREFVEDESSSLEMLSQAPTVSWDSIFNETSASSNSAGASSSGRAPSGRVQLNREFSFFKSGGGDFVGSTAVVSEHDKCNAVLVTWTPDGNYEFLEVTQNGRNRRLRYEILRKWTWLSHSEKRNVALCKKCVFFARNESDRGGCRALVVFVNSPLAKFARTLETPRGHDASWCHVKASIDAENFLKRFEDTEKLDTGSLADEGRRKQAIESRKNLSSIVKTMILCGVQGLPLKGHRNDGDPSEESKHNDGNIRALLRFRVGAGYAVLRDHLSGAGSNDPYISPKIQSEVMNTTGKIFRQKICAEIS</sequence>
<protein>
    <submittedName>
        <fullName evidence="3">Uncharacterized protein LOC114828566</fullName>
    </submittedName>
</protein>
<accession>A0AAJ7SHV4</accession>
<dbReference type="GeneID" id="114828566"/>
<organism evidence="2 3">
    <name type="scientific">Galendromus occidentalis</name>
    <name type="common">western predatory mite</name>
    <dbReference type="NCBI Taxonomy" id="34638"/>
    <lineage>
        <taxon>Eukaryota</taxon>
        <taxon>Metazoa</taxon>
        <taxon>Ecdysozoa</taxon>
        <taxon>Arthropoda</taxon>
        <taxon>Chelicerata</taxon>
        <taxon>Arachnida</taxon>
        <taxon>Acari</taxon>
        <taxon>Parasitiformes</taxon>
        <taxon>Mesostigmata</taxon>
        <taxon>Gamasina</taxon>
        <taxon>Phytoseioidea</taxon>
        <taxon>Phytoseiidae</taxon>
        <taxon>Typhlodrominae</taxon>
        <taxon>Galendromus</taxon>
    </lineage>
</organism>
<dbReference type="AlphaFoldDB" id="A0AAJ7SHV4"/>
<proteinExistence type="predicted"/>
<dbReference type="SUPFAM" id="SSF53098">
    <property type="entry name" value="Ribonuclease H-like"/>
    <property type="match status" value="1"/>
</dbReference>
<dbReference type="InterPro" id="IPR012337">
    <property type="entry name" value="RNaseH-like_sf"/>
</dbReference>
<keyword evidence="2" id="KW-1185">Reference proteome</keyword>
<evidence type="ECO:0000256" key="1">
    <source>
        <dbReference type="SAM" id="MobiDB-lite"/>
    </source>
</evidence>
<feature type="compositionally biased region" description="Acidic residues" evidence="1">
    <location>
        <begin position="159"/>
        <end position="170"/>
    </location>
</feature>
<dbReference type="PANTHER" id="PTHR45749:SF21">
    <property type="entry name" value="DUF4371 DOMAIN-CONTAINING PROTEIN"/>
    <property type="match status" value="1"/>
</dbReference>
<dbReference type="Proteomes" id="UP000694867">
    <property type="component" value="Unplaced"/>
</dbReference>
<name>A0AAJ7SHV4_9ACAR</name>
<evidence type="ECO:0000313" key="2">
    <source>
        <dbReference type="Proteomes" id="UP000694867"/>
    </source>
</evidence>
<dbReference type="RefSeq" id="XP_028968986.1">
    <property type="nucleotide sequence ID" value="XM_029113153.1"/>
</dbReference>
<dbReference type="PANTHER" id="PTHR45749">
    <property type="match status" value="1"/>
</dbReference>
<evidence type="ECO:0000313" key="3">
    <source>
        <dbReference type="RefSeq" id="XP_028968986.1"/>
    </source>
</evidence>
<reference evidence="3" key="1">
    <citation type="submission" date="2025-08" db="UniProtKB">
        <authorList>
            <consortium name="RefSeq"/>
        </authorList>
    </citation>
    <scope>IDENTIFICATION</scope>
</reference>
<dbReference type="KEGG" id="goe:114828566"/>
<feature type="region of interest" description="Disordered" evidence="1">
    <location>
        <begin position="140"/>
        <end position="171"/>
    </location>
</feature>
<gene>
    <name evidence="3" type="primary">LOC114828566</name>
</gene>